<keyword evidence="2" id="KW-1185">Reference proteome</keyword>
<evidence type="ECO:0000313" key="1">
    <source>
        <dbReference type="EMBL" id="KNZ47190.1"/>
    </source>
</evidence>
<dbReference type="EMBL" id="LAVV01011963">
    <property type="protein sequence ID" value="KNZ47190.1"/>
    <property type="molecule type" value="Genomic_DNA"/>
</dbReference>
<protein>
    <submittedName>
        <fullName evidence="1">Uncharacterized protein</fullName>
    </submittedName>
</protein>
<dbReference type="AlphaFoldDB" id="A0A0L6UHA0"/>
<evidence type="ECO:0000313" key="2">
    <source>
        <dbReference type="Proteomes" id="UP000037035"/>
    </source>
</evidence>
<dbReference type="Proteomes" id="UP000037035">
    <property type="component" value="Unassembled WGS sequence"/>
</dbReference>
<name>A0A0L6UHA0_9BASI</name>
<sequence length="64" mass="7168">MATNSTSNSSPSSVKLCTEKLIKNNSSVWRDEIRNALGYMNLDGYLKEHTPAKSGPLRYRANNH</sequence>
<gene>
    <name evidence="1" type="ORF">VP01_661g5</name>
</gene>
<reference evidence="1 2" key="1">
    <citation type="submission" date="2015-08" db="EMBL/GenBank/DDBJ databases">
        <title>Next Generation Sequencing and Analysis of the Genome of Puccinia sorghi L Schw, the Causal Agent of Maize Common Rust.</title>
        <authorList>
            <person name="Rochi L."/>
            <person name="Burguener G."/>
            <person name="Darino M."/>
            <person name="Turjanski A."/>
            <person name="Kreff E."/>
            <person name="Dieguez M.J."/>
            <person name="Sacco F."/>
        </authorList>
    </citation>
    <scope>NUCLEOTIDE SEQUENCE [LARGE SCALE GENOMIC DNA]</scope>
    <source>
        <strain evidence="1 2">RO10H11247</strain>
    </source>
</reference>
<proteinExistence type="predicted"/>
<comment type="caution">
    <text evidence="1">The sequence shown here is derived from an EMBL/GenBank/DDBJ whole genome shotgun (WGS) entry which is preliminary data.</text>
</comment>
<dbReference type="VEuPathDB" id="FungiDB:VP01_661g5"/>
<accession>A0A0L6UHA0</accession>
<organism evidence="1 2">
    <name type="scientific">Puccinia sorghi</name>
    <dbReference type="NCBI Taxonomy" id="27349"/>
    <lineage>
        <taxon>Eukaryota</taxon>
        <taxon>Fungi</taxon>
        <taxon>Dikarya</taxon>
        <taxon>Basidiomycota</taxon>
        <taxon>Pucciniomycotina</taxon>
        <taxon>Pucciniomycetes</taxon>
        <taxon>Pucciniales</taxon>
        <taxon>Pucciniaceae</taxon>
        <taxon>Puccinia</taxon>
    </lineage>
</organism>